<dbReference type="Proteomes" id="UP000054350">
    <property type="component" value="Unassembled WGS sequence"/>
</dbReference>
<dbReference type="InterPro" id="IPR032801">
    <property type="entry name" value="PXL2A/B/C"/>
</dbReference>
<name>A0A0L0SXQ6_ALLM3</name>
<dbReference type="EMBL" id="GG745352">
    <property type="protein sequence ID" value="KNE67104.1"/>
    <property type="molecule type" value="Genomic_DNA"/>
</dbReference>
<dbReference type="OrthoDB" id="40334at2759"/>
<dbReference type="GO" id="GO:0005737">
    <property type="term" value="C:cytoplasm"/>
    <property type="evidence" value="ECO:0007669"/>
    <property type="project" value="UniProtKB-SubCell"/>
</dbReference>
<evidence type="ECO:0000256" key="3">
    <source>
        <dbReference type="ARBA" id="ARBA00023284"/>
    </source>
</evidence>
<dbReference type="VEuPathDB" id="FungiDB:AMAG_12181"/>
<organism evidence="8 9">
    <name type="scientific">Allomyces macrogynus (strain ATCC 38327)</name>
    <name type="common">Allomyces javanicus var. macrogynus</name>
    <dbReference type="NCBI Taxonomy" id="578462"/>
    <lineage>
        <taxon>Eukaryota</taxon>
        <taxon>Fungi</taxon>
        <taxon>Fungi incertae sedis</taxon>
        <taxon>Blastocladiomycota</taxon>
        <taxon>Blastocladiomycetes</taxon>
        <taxon>Blastocladiales</taxon>
        <taxon>Blastocladiaceae</taxon>
        <taxon>Allomyces</taxon>
    </lineage>
</organism>
<dbReference type="PANTHER" id="PTHR28630:SF31">
    <property type="entry name" value="PEROXIREDOXIN-LIKE 2A"/>
    <property type="match status" value="1"/>
</dbReference>
<dbReference type="STRING" id="578462.A0A0L0SXQ6"/>
<gene>
    <name evidence="8" type="ORF">AMAG_12181</name>
</gene>
<reference evidence="8 9" key="1">
    <citation type="submission" date="2009-11" db="EMBL/GenBank/DDBJ databases">
        <title>Annotation of Allomyces macrogynus ATCC 38327.</title>
        <authorList>
            <consortium name="The Broad Institute Genome Sequencing Platform"/>
            <person name="Russ C."/>
            <person name="Cuomo C."/>
            <person name="Burger G."/>
            <person name="Gray M.W."/>
            <person name="Holland P.W.H."/>
            <person name="King N."/>
            <person name="Lang F.B.F."/>
            <person name="Roger A.J."/>
            <person name="Ruiz-Trillo I."/>
            <person name="Young S.K."/>
            <person name="Zeng Q."/>
            <person name="Gargeya S."/>
            <person name="Fitzgerald M."/>
            <person name="Haas B."/>
            <person name="Abouelleil A."/>
            <person name="Alvarado L."/>
            <person name="Arachchi H.M."/>
            <person name="Berlin A."/>
            <person name="Chapman S.B."/>
            <person name="Gearin G."/>
            <person name="Goldberg J."/>
            <person name="Griggs A."/>
            <person name="Gujja S."/>
            <person name="Hansen M."/>
            <person name="Heiman D."/>
            <person name="Howarth C."/>
            <person name="Larimer J."/>
            <person name="Lui A."/>
            <person name="MacDonald P.J.P."/>
            <person name="McCowen C."/>
            <person name="Montmayeur A."/>
            <person name="Murphy C."/>
            <person name="Neiman D."/>
            <person name="Pearson M."/>
            <person name="Priest M."/>
            <person name="Roberts A."/>
            <person name="Saif S."/>
            <person name="Shea T."/>
            <person name="Sisk P."/>
            <person name="Stolte C."/>
            <person name="Sykes S."/>
            <person name="Wortman J."/>
            <person name="Nusbaum C."/>
            <person name="Birren B."/>
        </authorList>
    </citation>
    <scope>NUCLEOTIDE SEQUENCE [LARGE SCALE GENOMIC DNA]</scope>
    <source>
        <strain evidence="8 9">ATCC 38327</strain>
    </source>
</reference>
<evidence type="ECO:0000256" key="2">
    <source>
        <dbReference type="ARBA" id="ARBA00022490"/>
    </source>
</evidence>
<reference evidence="9" key="2">
    <citation type="submission" date="2009-11" db="EMBL/GenBank/DDBJ databases">
        <title>The Genome Sequence of Allomyces macrogynus strain ATCC 38327.</title>
        <authorList>
            <consortium name="The Broad Institute Genome Sequencing Platform"/>
            <person name="Russ C."/>
            <person name="Cuomo C."/>
            <person name="Shea T."/>
            <person name="Young S.K."/>
            <person name="Zeng Q."/>
            <person name="Koehrsen M."/>
            <person name="Haas B."/>
            <person name="Borodovsky M."/>
            <person name="Guigo R."/>
            <person name="Alvarado L."/>
            <person name="Berlin A."/>
            <person name="Borenstein D."/>
            <person name="Chen Z."/>
            <person name="Engels R."/>
            <person name="Freedman E."/>
            <person name="Gellesch M."/>
            <person name="Goldberg J."/>
            <person name="Griggs A."/>
            <person name="Gujja S."/>
            <person name="Heiman D."/>
            <person name="Hepburn T."/>
            <person name="Howarth C."/>
            <person name="Jen D."/>
            <person name="Larson L."/>
            <person name="Lewis B."/>
            <person name="Mehta T."/>
            <person name="Park D."/>
            <person name="Pearson M."/>
            <person name="Roberts A."/>
            <person name="Saif S."/>
            <person name="Shenoy N."/>
            <person name="Sisk P."/>
            <person name="Stolte C."/>
            <person name="Sykes S."/>
            <person name="Walk T."/>
            <person name="White J."/>
            <person name="Yandava C."/>
            <person name="Burger G."/>
            <person name="Gray M.W."/>
            <person name="Holland P.W.H."/>
            <person name="King N."/>
            <person name="Lang F.B.F."/>
            <person name="Roger A.J."/>
            <person name="Ruiz-Trillo I."/>
            <person name="Lander E."/>
            <person name="Nusbaum C."/>
        </authorList>
    </citation>
    <scope>NUCLEOTIDE SEQUENCE [LARGE SCALE GENOMIC DNA]</scope>
    <source>
        <strain evidence="9">ATCC 38327</strain>
    </source>
</reference>
<evidence type="ECO:0000256" key="6">
    <source>
        <dbReference type="ARBA" id="ARBA00032058"/>
    </source>
</evidence>
<dbReference type="PANTHER" id="PTHR28630">
    <property type="match status" value="1"/>
</dbReference>
<dbReference type="eggNOG" id="KOG4498">
    <property type="taxonomic scope" value="Eukaryota"/>
</dbReference>
<evidence type="ECO:0000313" key="9">
    <source>
        <dbReference type="Proteomes" id="UP000054350"/>
    </source>
</evidence>
<keyword evidence="2" id="KW-0963">Cytoplasm</keyword>
<evidence type="ECO:0000256" key="5">
    <source>
        <dbReference type="ARBA" id="ARBA00023849"/>
    </source>
</evidence>
<evidence type="ECO:0000256" key="1">
    <source>
        <dbReference type="ARBA" id="ARBA00004496"/>
    </source>
</evidence>
<sequence length="262" mass="28826">MAKMFKSVRLFRFGKDDGQDGRGAAKPKFKTAWKELHGVPLTLIRNDALADAPAAPAPVAAAGQTAAEPIMAETLWQDRPVLFVLVRRPGCLLCREEAYNLSFQRQLIRDQLGIRMVAIVNQELGAREFADAYWRGECYMDSTFGIFKAMGEGKVRRASVFAALMPSVISRILRAMKSGLDHNFEGDASMLGGLLLVGPRDYGVVYEYPETEFGDFAPQDEVLDVCRQLAEDVAKRGTAPVSTTPWLVAESKPVVRPSATKA</sequence>
<keyword evidence="3" id="KW-0676">Redox-active center</keyword>
<evidence type="ECO:0000256" key="4">
    <source>
        <dbReference type="ARBA" id="ARBA00023787"/>
    </source>
</evidence>
<dbReference type="AlphaFoldDB" id="A0A0L0SXQ6"/>
<comment type="similarity">
    <text evidence="4">Belongs to the peroxiredoxin-like PRXL2 family. PRXL2A subfamily.</text>
</comment>
<dbReference type="Pfam" id="PF13911">
    <property type="entry name" value="AhpC-TSA_2"/>
    <property type="match status" value="1"/>
</dbReference>
<evidence type="ECO:0000313" key="8">
    <source>
        <dbReference type="EMBL" id="KNE67104.1"/>
    </source>
</evidence>
<evidence type="ECO:0000256" key="7">
    <source>
        <dbReference type="ARBA" id="ARBA00032129"/>
    </source>
</evidence>
<proteinExistence type="inferred from homology"/>
<keyword evidence="9" id="KW-1185">Reference proteome</keyword>
<protein>
    <recommendedName>
        <fullName evidence="5">Peroxiredoxin-like 2A</fullName>
    </recommendedName>
    <alternativeName>
        <fullName evidence="7">Peroxiredoxin-like 2 activated in M-CSF stimulated monocytes</fullName>
    </alternativeName>
    <alternativeName>
        <fullName evidence="6">Redox-regulatory protein FAM213A</fullName>
    </alternativeName>
</protein>
<comment type="subcellular location">
    <subcellularLocation>
        <location evidence="1">Cytoplasm</location>
    </subcellularLocation>
</comment>
<accession>A0A0L0SXQ6</accession>